<dbReference type="EMBL" id="CP002551">
    <property type="protein sequence ID" value="ADZ09971.1"/>
    <property type="molecule type" value="Genomic_DNA"/>
</dbReference>
<dbReference type="InterPro" id="IPR004316">
    <property type="entry name" value="SWEET_rpt"/>
</dbReference>
<dbReference type="HOGENOM" id="CLU_2447696_0_0_2"/>
<proteinExistence type="predicted"/>
<evidence type="ECO:0000256" key="3">
    <source>
        <dbReference type="ARBA" id="ARBA00022475"/>
    </source>
</evidence>
<dbReference type="TCDB" id="2.A.123.1.25">
    <property type="family name" value="the sweet, pq-loop, saliva, mtn3 (sweet) family"/>
</dbReference>
<gene>
    <name evidence="9" type="ordered locus">Metbo_1748</name>
</gene>
<dbReference type="InterPro" id="IPR047664">
    <property type="entry name" value="SWEET"/>
</dbReference>
<feature type="transmembrane region" description="Helical" evidence="8">
    <location>
        <begin position="67"/>
        <end position="86"/>
    </location>
</feature>
<evidence type="ECO:0000313" key="9">
    <source>
        <dbReference type="EMBL" id="ADZ09971.1"/>
    </source>
</evidence>
<comment type="subcellular location">
    <subcellularLocation>
        <location evidence="1">Cell membrane</location>
        <topology evidence="1">Multi-pass membrane protein</topology>
    </subcellularLocation>
</comment>
<dbReference type="PANTHER" id="PTHR10791:SF30">
    <property type="entry name" value="SUGAR TRANSPORTER SWEET1"/>
    <property type="match status" value="1"/>
</dbReference>
<evidence type="ECO:0000256" key="2">
    <source>
        <dbReference type="ARBA" id="ARBA00022448"/>
    </source>
</evidence>
<reference evidence="10" key="1">
    <citation type="submission" date="2011-02" db="EMBL/GenBank/DDBJ databases">
        <title>Complete sequence of Methanobacterium sp. AL-21.</title>
        <authorList>
            <consortium name="US DOE Joint Genome Institute"/>
            <person name="Lucas S."/>
            <person name="Copeland A."/>
            <person name="Lapidus A."/>
            <person name="Cheng J.-F."/>
            <person name="Goodwin L."/>
            <person name="Pitluck S."/>
            <person name="Chertkov O."/>
            <person name="Detter J.C."/>
            <person name="Han C."/>
            <person name="Tapia R."/>
            <person name="Land M."/>
            <person name="Hauser L."/>
            <person name="Kyrpides N."/>
            <person name="Ivanova N."/>
            <person name="Mikhailova N."/>
            <person name="Pagani I."/>
            <person name="Cadillo-Quiroz H."/>
            <person name="Imachi H."/>
            <person name="Zinder S."/>
            <person name="Liu W."/>
            <person name="Woyke T."/>
        </authorList>
    </citation>
    <scope>NUCLEOTIDE SEQUENCE [LARGE SCALE GENOMIC DNA]</scope>
    <source>
        <strain evidence="10">AL-21</strain>
    </source>
</reference>
<organism evidence="9 10">
    <name type="scientific">Methanobacterium lacus (strain AL-21)</name>
    <dbReference type="NCBI Taxonomy" id="877455"/>
    <lineage>
        <taxon>Archaea</taxon>
        <taxon>Methanobacteriati</taxon>
        <taxon>Methanobacteriota</taxon>
        <taxon>Methanomada group</taxon>
        <taxon>Methanobacteria</taxon>
        <taxon>Methanobacteriales</taxon>
        <taxon>Methanobacteriaceae</taxon>
        <taxon>Methanobacterium</taxon>
    </lineage>
</organism>
<dbReference type="Gene3D" id="1.20.1280.290">
    <property type="match status" value="1"/>
</dbReference>
<keyword evidence="10" id="KW-1185">Reference proteome</keyword>
<dbReference type="STRING" id="877455.Metbo_1748"/>
<dbReference type="RefSeq" id="WP_013645322.1">
    <property type="nucleotide sequence ID" value="NC_015216.1"/>
</dbReference>
<keyword evidence="4 8" id="KW-0812">Transmembrane</keyword>
<evidence type="ECO:0000256" key="1">
    <source>
        <dbReference type="ARBA" id="ARBA00004651"/>
    </source>
</evidence>
<dbReference type="GO" id="GO:0005886">
    <property type="term" value="C:plasma membrane"/>
    <property type="evidence" value="ECO:0007669"/>
    <property type="project" value="UniProtKB-SubCell"/>
</dbReference>
<keyword evidence="5" id="KW-0677">Repeat</keyword>
<name>F0T9U2_METLA</name>
<keyword evidence="6 8" id="KW-1133">Transmembrane helix</keyword>
<sequence length="89" mass="10361">MSINAIEVIGSLACLFTFLMYLSTIDQMRTVLKTENSEEVSEILYWVMFFNCFFWSIYGLYLSNNYILIPNFVGCVLSLTTAAVVWKYR</sequence>
<evidence type="ECO:0000256" key="8">
    <source>
        <dbReference type="SAM" id="Phobius"/>
    </source>
</evidence>
<dbReference type="PANTHER" id="PTHR10791">
    <property type="entry name" value="RAG1-ACTIVATING PROTEIN 1"/>
    <property type="match status" value="1"/>
</dbReference>
<evidence type="ECO:0000256" key="7">
    <source>
        <dbReference type="ARBA" id="ARBA00023136"/>
    </source>
</evidence>
<keyword evidence="3" id="KW-1003">Cell membrane</keyword>
<evidence type="ECO:0000256" key="6">
    <source>
        <dbReference type="ARBA" id="ARBA00022989"/>
    </source>
</evidence>
<dbReference type="GO" id="GO:0051119">
    <property type="term" value="F:sugar transmembrane transporter activity"/>
    <property type="evidence" value="ECO:0007669"/>
    <property type="project" value="InterPro"/>
</dbReference>
<dbReference type="GeneID" id="10278205"/>
<evidence type="ECO:0000256" key="5">
    <source>
        <dbReference type="ARBA" id="ARBA00022737"/>
    </source>
</evidence>
<evidence type="ECO:0000313" key="10">
    <source>
        <dbReference type="Proteomes" id="UP000007490"/>
    </source>
</evidence>
<evidence type="ECO:0000256" key="4">
    <source>
        <dbReference type="ARBA" id="ARBA00022692"/>
    </source>
</evidence>
<keyword evidence="2" id="KW-0813">Transport</keyword>
<dbReference type="Proteomes" id="UP000007490">
    <property type="component" value="Chromosome"/>
</dbReference>
<feature type="transmembrane region" description="Helical" evidence="8">
    <location>
        <begin position="43"/>
        <end position="61"/>
    </location>
</feature>
<protein>
    <submittedName>
        <fullName evidence="9">MtN3 and saliva related transmembrane protein</fullName>
    </submittedName>
</protein>
<dbReference type="AlphaFoldDB" id="F0T9U2"/>
<reference evidence="9 10" key="2">
    <citation type="journal article" date="2014" name="Int. J. Syst. Evol. Microbiol.">
        <title>Methanobacterium paludis sp. nov. and a novel strain of Methanobacterium lacus isolated from northern peatlands.</title>
        <authorList>
            <person name="Cadillo-Quiroz H."/>
            <person name="Brauer S.L."/>
            <person name="Goodson N."/>
            <person name="Yavitt J.B."/>
            <person name="Zinder S.H."/>
        </authorList>
    </citation>
    <scope>NUCLEOTIDE SEQUENCE [LARGE SCALE GENOMIC DNA]</scope>
    <source>
        <strain evidence="9 10">AL-21</strain>
    </source>
</reference>
<accession>F0T9U2</accession>
<feature type="transmembrane region" description="Helical" evidence="8">
    <location>
        <begin position="6"/>
        <end position="22"/>
    </location>
</feature>
<dbReference type="KEGG" id="mel:Metbo_1748"/>
<keyword evidence="7 8" id="KW-0472">Membrane</keyword>
<dbReference type="Pfam" id="PF03083">
    <property type="entry name" value="MtN3_slv"/>
    <property type="match status" value="1"/>
</dbReference>